<dbReference type="EMBL" id="LR902847">
    <property type="protein sequence ID" value="CAD7251165.1"/>
    <property type="molecule type" value="Genomic_DNA"/>
</dbReference>
<keyword evidence="6 7" id="KW-0472">Membrane</keyword>
<gene>
    <name evidence="9" type="ORF">DSTB1V02_LOCUS10932</name>
</gene>
<dbReference type="Proteomes" id="UP000677054">
    <property type="component" value="Unassembled WGS sequence"/>
</dbReference>
<dbReference type="Gene3D" id="1.10.3720.10">
    <property type="entry name" value="MetI-like"/>
    <property type="match status" value="1"/>
</dbReference>
<evidence type="ECO:0000256" key="1">
    <source>
        <dbReference type="ARBA" id="ARBA00004651"/>
    </source>
</evidence>
<dbReference type="AlphaFoldDB" id="A0A7R9ABS4"/>
<sequence>MALWIGLMSMSIATFIGVLLGALAGYFGDNGLKISRIQIILNILILPLAYFWAFVKIPLDVLIMRMVEIFNAIPKLLLLLALIAVVEKPSTTYIIIIIGLLSWTSITKFVRAELLRIRALPYIEAARAIGMSEWRIIFAHALPNALPPVLITISFGIASAILAESSLSFLGLGLPIDTVTWGSMLEKAREYYPAWWLAFFPGLMLA</sequence>
<dbReference type="PANTHER" id="PTHR43386:SF1">
    <property type="entry name" value="D,D-DIPEPTIDE TRANSPORT SYSTEM PERMEASE PROTEIN DDPC-RELATED"/>
    <property type="match status" value="1"/>
</dbReference>
<evidence type="ECO:0000256" key="6">
    <source>
        <dbReference type="ARBA" id="ARBA00023136"/>
    </source>
</evidence>
<organism evidence="9">
    <name type="scientific">Darwinula stevensoni</name>
    <dbReference type="NCBI Taxonomy" id="69355"/>
    <lineage>
        <taxon>Eukaryota</taxon>
        <taxon>Metazoa</taxon>
        <taxon>Ecdysozoa</taxon>
        <taxon>Arthropoda</taxon>
        <taxon>Crustacea</taxon>
        <taxon>Oligostraca</taxon>
        <taxon>Ostracoda</taxon>
        <taxon>Podocopa</taxon>
        <taxon>Podocopida</taxon>
        <taxon>Darwinulocopina</taxon>
        <taxon>Darwinuloidea</taxon>
        <taxon>Darwinulidae</taxon>
        <taxon>Darwinula</taxon>
    </lineage>
</organism>
<dbReference type="PANTHER" id="PTHR43386">
    <property type="entry name" value="OLIGOPEPTIDE TRANSPORT SYSTEM PERMEASE PROTEIN APPC"/>
    <property type="match status" value="1"/>
</dbReference>
<dbReference type="InterPro" id="IPR000515">
    <property type="entry name" value="MetI-like"/>
</dbReference>
<comment type="subcellular location">
    <subcellularLocation>
        <location evidence="1">Cell membrane</location>
        <topology evidence="1">Multi-pass membrane protein</topology>
    </subcellularLocation>
</comment>
<evidence type="ECO:0000313" key="10">
    <source>
        <dbReference type="Proteomes" id="UP000677054"/>
    </source>
</evidence>
<evidence type="ECO:0000256" key="4">
    <source>
        <dbReference type="ARBA" id="ARBA00022692"/>
    </source>
</evidence>
<protein>
    <recommendedName>
        <fullName evidence="8">ABC transmembrane type-1 domain-containing protein</fullName>
    </recommendedName>
</protein>
<dbReference type="SUPFAM" id="SSF161098">
    <property type="entry name" value="MetI-like"/>
    <property type="match status" value="1"/>
</dbReference>
<dbReference type="PROSITE" id="PS50928">
    <property type="entry name" value="ABC_TM1"/>
    <property type="match status" value="1"/>
</dbReference>
<evidence type="ECO:0000259" key="8">
    <source>
        <dbReference type="PROSITE" id="PS50928"/>
    </source>
</evidence>
<dbReference type="CDD" id="cd06261">
    <property type="entry name" value="TM_PBP2"/>
    <property type="match status" value="1"/>
</dbReference>
<evidence type="ECO:0000256" key="7">
    <source>
        <dbReference type="SAM" id="Phobius"/>
    </source>
</evidence>
<dbReference type="InterPro" id="IPR050366">
    <property type="entry name" value="BP-dependent_transpt_permease"/>
</dbReference>
<keyword evidence="10" id="KW-1185">Reference proteome</keyword>
<evidence type="ECO:0000313" key="9">
    <source>
        <dbReference type="EMBL" id="CAD7251165.1"/>
    </source>
</evidence>
<accession>A0A7R9ABS4</accession>
<proteinExistence type="predicted"/>
<keyword evidence="4 7" id="KW-0812">Transmembrane</keyword>
<dbReference type="GO" id="GO:0055085">
    <property type="term" value="P:transmembrane transport"/>
    <property type="evidence" value="ECO:0007669"/>
    <property type="project" value="InterPro"/>
</dbReference>
<keyword evidence="5 7" id="KW-1133">Transmembrane helix</keyword>
<keyword evidence="3" id="KW-1003">Cell membrane</keyword>
<keyword evidence="2" id="KW-0813">Transport</keyword>
<feature type="transmembrane region" description="Helical" evidence="7">
    <location>
        <begin position="34"/>
        <end position="55"/>
    </location>
</feature>
<feature type="transmembrane region" description="Helical" evidence="7">
    <location>
        <begin position="7"/>
        <end position="28"/>
    </location>
</feature>
<evidence type="ECO:0000256" key="3">
    <source>
        <dbReference type="ARBA" id="ARBA00022475"/>
    </source>
</evidence>
<evidence type="ECO:0000256" key="2">
    <source>
        <dbReference type="ARBA" id="ARBA00022448"/>
    </source>
</evidence>
<evidence type="ECO:0000256" key="5">
    <source>
        <dbReference type="ARBA" id="ARBA00022989"/>
    </source>
</evidence>
<feature type="transmembrane region" description="Helical" evidence="7">
    <location>
        <begin position="67"/>
        <end position="86"/>
    </location>
</feature>
<dbReference type="InterPro" id="IPR035906">
    <property type="entry name" value="MetI-like_sf"/>
</dbReference>
<feature type="domain" description="ABC transmembrane type-1" evidence="8">
    <location>
        <begin position="1"/>
        <end position="206"/>
    </location>
</feature>
<dbReference type="OrthoDB" id="8300180at2759"/>
<reference evidence="9" key="1">
    <citation type="submission" date="2020-11" db="EMBL/GenBank/DDBJ databases">
        <authorList>
            <person name="Tran Van P."/>
        </authorList>
    </citation>
    <scope>NUCLEOTIDE SEQUENCE</scope>
</reference>
<dbReference type="Pfam" id="PF00528">
    <property type="entry name" value="BPD_transp_1"/>
    <property type="match status" value="1"/>
</dbReference>
<name>A0A7R9ABS4_9CRUS</name>
<feature type="transmembrane region" description="Helical" evidence="7">
    <location>
        <begin position="92"/>
        <end position="110"/>
    </location>
</feature>
<feature type="non-terminal residue" evidence="9">
    <location>
        <position position="1"/>
    </location>
</feature>
<dbReference type="GO" id="GO:0005886">
    <property type="term" value="C:plasma membrane"/>
    <property type="evidence" value="ECO:0007669"/>
    <property type="project" value="UniProtKB-SubCell"/>
</dbReference>
<dbReference type="EMBL" id="CAJPEV010003330">
    <property type="protein sequence ID" value="CAG0899521.1"/>
    <property type="molecule type" value="Genomic_DNA"/>
</dbReference>